<dbReference type="NCBIfam" id="TIGR01552">
    <property type="entry name" value="phd_fam"/>
    <property type="match status" value="1"/>
</dbReference>
<geneLocation type="plasmid" evidence="2 3">
    <name>unnamed2</name>
</geneLocation>
<reference evidence="2 3" key="1">
    <citation type="submission" date="2019-04" db="EMBL/GenBank/DDBJ databases">
        <title>Draft, Whole-Genome Sequence of the Anthracene-degrading Mycobacterium frederiksbergense LB501T, Isolated from a Polycyclic Aromatic Hydrocarbon (PAH)-Contaminated Soil.</title>
        <authorList>
            <person name="Augelletti F."/>
        </authorList>
    </citation>
    <scope>NUCLEOTIDE SEQUENCE [LARGE SCALE GENOMIC DNA]</scope>
    <source>
        <strain evidence="2 3">LB 501T</strain>
        <plasmid evidence="2 3">unnamed2</plasmid>
    </source>
</reference>
<dbReference type="SUPFAM" id="SSF143120">
    <property type="entry name" value="YefM-like"/>
    <property type="match status" value="1"/>
</dbReference>
<keyword evidence="3" id="KW-1185">Reference proteome</keyword>
<keyword evidence="2" id="KW-0614">Plasmid</keyword>
<proteinExistence type="inferred from homology"/>
<sequence>MKVDTKALVSATDLNRNSGQLISRAADGERLVILNQNRPVAAIVPIDDLHRLEAIDEAAAEATALVGGAHPTPKEFRDLAARPGYTAIGETSLGEIVELELACNTWVVAKVNADLIYLVSAVLNGATDNGSAVQFAVATTEFAAPVNYHHLDPEAAPPPIVTLATDVADDEESAGLFVGAVRDQMQKRTTMLKELGLASIEELRRTRPEESAHIADLIVVVRATCSITNPGLSNLVASIVSDKGQALAVYVWIFEAESNVRLAPSNYQFPQSCAMRMSHAALARRVVGSDAPVRLPQWGQAYITSQEQGSTALQPNILVYLAERDNAGASRFATDPSVAWKSTEAPRIRA</sequence>
<dbReference type="Gene3D" id="3.40.50.300">
    <property type="entry name" value="P-loop containing nucleotide triphosphate hydrolases"/>
    <property type="match status" value="1"/>
</dbReference>
<evidence type="ECO:0000313" key="3">
    <source>
        <dbReference type="Proteomes" id="UP000501849"/>
    </source>
</evidence>
<dbReference type="Proteomes" id="UP000501849">
    <property type="component" value="Plasmid unnamed2"/>
</dbReference>
<dbReference type="RefSeq" id="WP_168140684.1">
    <property type="nucleotide sequence ID" value="NZ_CP038798.1"/>
</dbReference>
<accession>A0A6H0S1P6</accession>
<gene>
    <name evidence="2" type="ORF">EXE63_02835</name>
</gene>
<dbReference type="AlphaFoldDB" id="A0A6H0S1P6"/>
<comment type="similarity">
    <text evidence="1">Belongs to the phD/YefM antitoxin family.</text>
</comment>
<protein>
    <submittedName>
        <fullName evidence="2">Type II toxin-antitoxin system prevent-host-death family antitoxin</fullName>
    </submittedName>
</protein>
<dbReference type="KEGG" id="mfre:EXE63_02835"/>
<evidence type="ECO:0000313" key="2">
    <source>
        <dbReference type="EMBL" id="QIV79957.1"/>
    </source>
</evidence>
<organism evidence="2 3">
    <name type="scientific">Mycolicibacterium frederiksbergense</name>
    <dbReference type="NCBI Taxonomy" id="117567"/>
    <lineage>
        <taxon>Bacteria</taxon>
        <taxon>Bacillati</taxon>
        <taxon>Actinomycetota</taxon>
        <taxon>Actinomycetes</taxon>
        <taxon>Mycobacteriales</taxon>
        <taxon>Mycobacteriaceae</taxon>
        <taxon>Mycolicibacterium</taxon>
    </lineage>
</organism>
<name>A0A6H0S1P6_9MYCO</name>
<dbReference type="InterPro" id="IPR027417">
    <property type="entry name" value="P-loop_NTPase"/>
</dbReference>
<dbReference type="InterPro" id="IPR036165">
    <property type="entry name" value="YefM-like_sf"/>
</dbReference>
<dbReference type="Pfam" id="PF02604">
    <property type="entry name" value="PhdYeFM_antitox"/>
    <property type="match status" value="1"/>
</dbReference>
<dbReference type="InterPro" id="IPR006442">
    <property type="entry name" value="Antitoxin_Phd/YefM"/>
</dbReference>
<evidence type="ECO:0000256" key="1">
    <source>
        <dbReference type="ARBA" id="ARBA00009981"/>
    </source>
</evidence>
<dbReference type="EMBL" id="CP038798">
    <property type="protein sequence ID" value="QIV79957.1"/>
    <property type="molecule type" value="Genomic_DNA"/>
</dbReference>